<feature type="domain" description="Pre-C2HC" evidence="2">
    <location>
        <begin position="97"/>
        <end position="147"/>
    </location>
</feature>
<dbReference type="Gene3D" id="4.10.60.10">
    <property type="entry name" value="Zinc finger, CCHC-type"/>
    <property type="match status" value="1"/>
</dbReference>
<accession>A0A4Y2MTX5</accession>
<comment type="caution">
    <text evidence="3">The sequence shown here is derived from an EMBL/GenBank/DDBJ whole genome shotgun (WGS) entry which is preliminary data.</text>
</comment>
<feature type="region of interest" description="Disordered" evidence="1">
    <location>
        <begin position="35"/>
        <end position="65"/>
    </location>
</feature>
<dbReference type="Pfam" id="PF07530">
    <property type="entry name" value="PRE_C2HC"/>
    <property type="match status" value="1"/>
</dbReference>
<dbReference type="AlphaFoldDB" id="A0A4Y2MTX5"/>
<feature type="region of interest" description="Disordered" evidence="1">
    <location>
        <begin position="222"/>
        <end position="251"/>
    </location>
</feature>
<feature type="compositionally biased region" description="Polar residues" evidence="1">
    <location>
        <begin position="45"/>
        <end position="56"/>
    </location>
</feature>
<protein>
    <recommendedName>
        <fullName evidence="2">Pre-C2HC domain-containing protein</fullName>
    </recommendedName>
</protein>
<gene>
    <name evidence="3" type="ORF">AVEN_171725_1</name>
</gene>
<dbReference type="Proteomes" id="UP000499080">
    <property type="component" value="Unassembled WGS sequence"/>
</dbReference>
<evidence type="ECO:0000313" key="3">
    <source>
        <dbReference type="EMBL" id="GBN30143.1"/>
    </source>
</evidence>
<evidence type="ECO:0000313" key="4">
    <source>
        <dbReference type="Proteomes" id="UP000499080"/>
    </source>
</evidence>
<proteinExistence type="predicted"/>
<reference evidence="3 4" key="1">
    <citation type="journal article" date="2019" name="Sci. Rep.">
        <title>Orb-weaving spider Araneus ventricosus genome elucidates the spidroin gene catalogue.</title>
        <authorList>
            <person name="Kono N."/>
            <person name="Nakamura H."/>
            <person name="Ohtoshi R."/>
            <person name="Moran D.A.P."/>
            <person name="Shinohara A."/>
            <person name="Yoshida Y."/>
            <person name="Fujiwara M."/>
            <person name="Mori M."/>
            <person name="Tomita M."/>
            <person name="Arakawa K."/>
        </authorList>
    </citation>
    <scope>NUCLEOTIDE SEQUENCE [LARGE SCALE GENOMIC DNA]</scope>
</reference>
<organism evidence="3 4">
    <name type="scientific">Araneus ventricosus</name>
    <name type="common">Orbweaver spider</name>
    <name type="synonym">Epeira ventricosa</name>
    <dbReference type="NCBI Taxonomy" id="182803"/>
    <lineage>
        <taxon>Eukaryota</taxon>
        <taxon>Metazoa</taxon>
        <taxon>Ecdysozoa</taxon>
        <taxon>Arthropoda</taxon>
        <taxon>Chelicerata</taxon>
        <taxon>Arachnida</taxon>
        <taxon>Araneae</taxon>
        <taxon>Araneomorphae</taxon>
        <taxon>Entelegynae</taxon>
        <taxon>Araneoidea</taxon>
        <taxon>Araneidae</taxon>
        <taxon>Araneus</taxon>
    </lineage>
</organism>
<evidence type="ECO:0000256" key="1">
    <source>
        <dbReference type="SAM" id="MobiDB-lite"/>
    </source>
</evidence>
<dbReference type="InterPro" id="IPR006579">
    <property type="entry name" value="Pre_C2HC_dom"/>
</dbReference>
<sequence length="251" mass="28101">MIIVLVESANEFTGTVAVDNSALNDVFNDKAKVNATHNNSRKKTASSGPVYSSSRINVDKDGPPSERPFQIVIKGVHPDTETDEIKKELEIAVPETEIIKISSMKNIRSKKPMPMYMAELKKNGKEEKVFNLSRFMNFTVTVENYRKPPGATQCWKSNQFNNSSANCGYTTRCLKCGQEHRTSECTITTPQDNPTCINCGAVGHIASWRVCPVFSKIKPTKGQGVNYPRTQREFISSQYKRQKNSSPDQLN</sequence>
<keyword evidence="4" id="KW-1185">Reference proteome</keyword>
<name>A0A4Y2MTX5_ARAVE</name>
<dbReference type="OrthoDB" id="8016075at2759"/>
<feature type="compositionally biased region" description="Polar residues" evidence="1">
    <location>
        <begin position="233"/>
        <end position="251"/>
    </location>
</feature>
<dbReference type="EMBL" id="BGPR01205950">
    <property type="protein sequence ID" value="GBN30143.1"/>
    <property type="molecule type" value="Genomic_DNA"/>
</dbReference>
<evidence type="ECO:0000259" key="2">
    <source>
        <dbReference type="Pfam" id="PF07530"/>
    </source>
</evidence>